<dbReference type="GO" id="GO:0008270">
    <property type="term" value="F:zinc ion binding"/>
    <property type="evidence" value="ECO:0007669"/>
    <property type="project" value="UniProtKB-KW"/>
</dbReference>
<dbReference type="AlphaFoldDB" id="A0AAW2HDF0"/>
<evidence type="ECO:0000256" key="9">
    <source>
        <dbReference type="PROSITE-ProRule" id="PRU00094"/>
    </source>
</evidence>
<evidence type="ECO:0000256" key="3">
    <source>
        <dbReference type="ARBA" id="ARBA00022723"/>
    </source>
</evidence>
<evidence type="ECO:0000256" key="1">
    <source>
        <dbReference type="ARBA" id="ARBA00004123"/>
    </source>
</evidence>
<evidence type="ECO:0000256" key="8">
    <source>
        <dbReference type="ARBA" id="ARBA00023242"/>
    </source>
</evidence>
<keyword evidence="3" id="KW-0479">Metal-binding</keyword>
<dbReference type="PROSITE" id="PS50114">
    <property type="entry name" value="GATA_ZN_FINGER_2"/>
    <property type="match status" value="1"/>
</dbReference>
<dbReference type="GO" id="GO:0043565">
    <property type="term" value="F:sequence-specific DNA binding"/>
    <property type="evidence" value="ECO:0007669"/>
    <property type="project" value="InterPro"/>
</dbReference>
<proteinExistence type="predicted"/>
<keyword evidence="8" id="KW-0539">Nucleus</keyword>
<keyword evidence="5" id="KW-0862">Zinc</keyword>
<evidence type="ECO:0000256" key="2">
    <source>
        <dbReference type="ARBA" id="ARBA00014943"/>
    </source>
</evidence>
<dbReference type="InterPro" id="IPR039050">
    <property type="entry name" value="GATAD1"/>
</dbReference>
<dbReference type="InterPro" id="IPR013088">
    <property type="entry name" value="Znf_NHR/GATA"/>
</dbReference>
<evidence type="ECO:0000256" key="6">
    <source>
        <dbReference type="ARBA" id="ARBA00023015"/>
    </source>
</evidence>
<keyword evidence="4 9" id="KW-0863">Zinc-finger</keyword>
<evidence type="ECO:0000256" key="4">
    <source>
        <dbReference type="ARBA" id="ARBA00022771"/>
    </source>
</evidence>
<comment type="subcellular location">
    <subcellularLocation>
        <location evidence="1">Nucleus</location>
    </subcellularLocation>
</comment>
<evidence type="ECO:0000256" key="7">
    <source>
        <dbReference type="ARBA" id="ARBA00023163"/>
    </source>
</evidence>
<dbReference type="SUPFAM" id="SSF57716">
    <property type="entry name" value="Glucocorticoid receptor-like (DNA-binding domain)"/>
    <property type="match status" value="1"/>
</dbReference>
<name>A0AAW2HDF0_9NEOP</name>
<accession>A0AAW2HDF0</accession>
<feature type="domain" description="GATA-type" evidence="10">
    <location>
        <begin position="8"/>
        <end position="56"/>
    </location>
</feature>
<dbReference type="GO" id="GO:0005634">
    <property type="term" value="C:nucleus"/>
    <property type="evidence" value="ECO:0007669"/>
    <property type="project" value="UniProtKB-SubCell"/>
</dbReference>
<evidence type="ECO:0000259" key="10">
    <source>
        <dbReference type="PROSITE" id="PS50114"/>
    </source>
</evidence>
<dbReference type="InterPro" id="IPR000679">
    <property type="entry name" value="Znf_GATA"/>
</dbReference>
<keyword evidence="6" id="KW-0805">Transcription regulation</keyword>
<evidence type="ECO:0000256" key="5">
    <source>
        <dbReference type="ARBA" id="ARBA00022833"/>
    </source>
</evidence>
<dbReference type="GO" id="GO:0006325">
    <property type="term" value="P:chromatin organization"/>
    <property type="evidence" value="ECO:0007669"/>
    <property type="project" value="TreeGrafter"/>
</dbReference>
<comment type="caution">
    <text evidence="11">The sequence shown here is derived from an EMBL/GenBank/DDBJ whole genome shotgun (WGS) entry which is preliminary data.</text>
</comment>
<dbReference type="PANTHER" id="PTHR13340:SF2">
    <property type="entry name" value="GATA ZINC FINGER DOMAIN-CONTAINING PROTEIN 1"/>
    <property type="match status" value="1"/>
</dbReference>
<keyword evidence="7" id="KW-0804">Transcription</keyword>
<dbReference type="EMBL" id="JARGDH010000005">
    <property type="protein sequence ID" value="KAL0267767.1"/>
    <property type="molecule type" value="Genomic_DNA"/>
</dbReference>
<dbReference type="GO" id="GO:0006355">
    <property type="term" value="P:regulation of DNA-templated transcription"/>
    <property type="evidence" value="ECO:0007669"/>
    <property type="project" value="InterPro"/>
</dbReference>
<gene>
    <name evidence="11" type="ORF">PYX00_009941</name>
</gene>
<dbReference type="PANTHER" id="PTHR13340">
    <property type="entry name" value="GATA ZINC FINGER DOMAIN-CONTAINING"/>
    <property type="match status" value="1"/>
</dbReference>
<sequence length="240" mass="27372">MPFGVKPECIQCQRTESAMWRNTELGFICNECSQKHKEEEKLLMLSQQKEEAYASKSQSEYQSASKIMLRKSTRMTRNYKTRLNPYALPKPLAPKGKGRRNIFKKPPLKAPSAVATTVTSNFIFFKGSYIQTGDVVQVEDVHGGIYYAQIRGLMTDAYGEKSAVISWLLPTKNTNSLSFDPSSYILGPDEELPRKLDCLKFVMHAPSDYFKSRTTPYPPVFQQVDKFQPGFIWTRLGLET</sequence>
<protein>
    <recommendedName>
        <fullName evidence="2">GATA zinc finger domain-containing protein 1</fullName>
    </recommendedName>
</protein>
<reference evidence="11" key="1">
    <citation type="journal article" date="2024" name="Gigascience">
        <title>Chromosome-level genome of the poultry shaft louse Menopon gallinae provides insight into the host-switching and adaptive evolution of parasitic lice.</title>
        <authorList>
            <person name="Xu Y."/>
            <person name="Ma L."/>
            <person name="Liu S."/>
            <person name="Liang Y."/>
            <person name="Liu Q."/>
            <person name="He Z."/>
            <person name="Tian L."/>
            <person name="Duan Y."/>
            <person name="Cai W."/>
            <person name="Li H."/>
            <person name="Song F."/>
        </authorList>
    </citation>
    <scope>NUCLEOTIDE SEQUENCE</scope>
    <source>
        <strain evidence="11">Cailab_2023a</strain>
    </source>
</reference>
<dbReference type="Gene3D" id="3.30.50.10">
    <property type="entry name" value="Erythroid Transcription Factor GATA-1, subunit A"/>
    <property type="match status" value="1"/>
</dbReference>
<organism evidence="11">
    <name type="scientific">Menopon gallinae</name>
    <name type="common">poultry shaft louse</name>
    <dbReference type="NCBI Taxonomy" id="328185"/>
    <lineage>
        <taxon>Eukaryota</taxon>
        <taxon>Metazoa</taxon>
        <taxon>Ecdysozoa</taxon>
        <taxon>Arthropoda</taxon>
        <taxon>Hexapoda</taxon>
        <taxon>Insecta</taxon>
        <taxon>Pterygota</taxon>
        <taxon>Neoptera</taxon>
        <taxon>Paraneoptera</taxon>
        <taxon>Psocodea</taxon>
        <taxon>Troctomorpha</taxon>
        <taxon>Phthiraptera</taxon>
        <taxon>Amblycera</taxon>
        <taxon>Menoponidae</taxon>
        <taxon>Menopon</taxon>
    </lineage>
</organism>
<evidence type="ECO:0000313" key="11">
    <source>
        <dbReference type="EMBL" id="KAL0267767.1"/>
    </source>
</evidence>